<feature type="transmembrane region" description="Helical" evidence="1">
    <location>
        <begin position="119"/>
        <end position="140"/>
    </location>
</feature>
<keyword evidence="3" id="KW-1185">Reference proteome</keyword>
<comment type="caution">
    <text evidence="2">The sequence shown here is derived from an EMBL/GenBank/DDBJ whole genome shotgun (WGS) entry which is preliminary data.</text>
</comment>
<evidence type="ECO:0000313" key="2">
    <source>
        <dbReference type="EMBL" id="KAK3184400.1"/>
    </source>
</evidence>
<organism evidence="2 3">
    <name type="scientific">Dipteronia sinensis</name>
    <dbReference type="NCBI Taxonomy" id="43782"/>
    <lineage>
        <taxon>Eukaryota</taxon>
        <taxon>Viridiplantae</taxon>
        <taxon>Streptophyta</taxon>
        <taxon>Embryophyta</taxon>
        <taxon>Tracheophyta</taxon>
        <taxon>Spermatophyta</taxon>
        <taxon>Magnoliopsida</taxon>
        <taxon>eudicotyledons</taxon>
        <taxon>Gunneridae</taxon>
        <taxon>Pentapetalae</taxon>
        <taxon>rosids</taxon>
        <taxon>malvids</taxon>
        <taxon>Sapindales</taxon>
        <taxon>Sapindaceae</taxon>
        <taxon>Hippocastanoideae</taxon>
        <taxon>Acereae</taxon>
        <taxon>Dipteronia</taxon>
    </lineage>
</organism>
<proteinExistence type="predicted"/>
<protein>
    <submittedName>
        <fullName evidence="2">Uncharacterized protein</fullName>
    </submittedName>
</protein>
<accession>A0AAE0DTL7</accession>
<dbReference type="Proteomes" id="UP001281410">
    <property type="component" value="Unassembled WGS sequence"/>
</dbReference>
<keyword evidence="1" id="KW-0472">Membrane</keyword>
<dbReference type="EMBL" id="JANJYJ010000010">
    <property type="protein sequence ID" value="KAK3184400.1"/>
    <property type="molecule type" value="Genomic_DNA"/>
</dbReference>
<keyword evidence="1" id="KW-0812">Transmembrane</keyword>
<name>A0AAE0DTL7_9ROSI</name>
<dbReference type="AlphaFoldDB" id="A0AAE0DTL7"/>
<evidence type="ECO:0000256" key="1">
    <source>
        <dbReference type="SAM" id="Phobius"/>
    </source>
</evidence>
<gene>
    <name evidence="2" type="ORF">Dsin_031686</name>
</gene>
<sequence length="172" mass="18426">MYGLSPDHIDSMNGTQINYKDELVQEFGGSKEFINSASQALRRKTDCPTNLSNSLEAAYQVADCDYESNTDGVKSFKLIGLSDTVFEVSQKDHESSSSARDGDNNSNDGGFSFDESSMFIPGTTMVLVQLMALAAGLLGLQPPQADDDHGTGGSGLGEFMFSVCGFMLLAFC</sequence>
<feature type="transmembrane region" description="Helical" evidence="1">
    <location>
        <begin position="152"/>
        <end position="171"/>
    </location>
</feature>
<evidence type="ECO:0000313" key="3">
    <source>
        <dbReference type="Proteomes" id="UP001281410"/>
    </source>
</evidence>
<keyword evidence="1" id="KW-1133">Transmembrane helix</keyword>
<reference evidence="2" key="1">
    <citation type="journal article" date="2023" name="Plant J.">
        <title>Genome sequences and population genomics provide insights into the demographic history, inbreeding, and mutation load of two 'living fossil' tree species of Dipteronia.</title>
        <authorList>
            <person name="Feng Y."/>
            <person name="Comes H.P."/>
            <person name="Chen J."/>
            <person name="Zhu S."/>
            <person name="Lu R."/>
            <person name="Zhang X."/>
            <person name="Li P."/>
            <person name="Qiu J."/>
            <person name="Olsen K.M."/>
            <person name="Qiu Y."/>
        </authorList>
    </citation>
    <scope>NUCLEOTIDE SEQUENCE</scope>
    <source>
        <strain evidence="2">NBL</strain>
    </source>
</reference>